<dbReference type="AlphaFoldDB" id="A0AAD7NGW1"/>
<accession>A0AAD7NGW1</accession>
<keyword evidence="3" id="KW-1185">Reference proteome</keyword>
<feature type="region of interest" description="Disordered" evidence="1">
    <location>
        <begin position="1"/>
        <end position="63"/>
    </location>
</feature>
<reference evidence="2" key="1">
    <citation type="submission" date="2023-03" db="EMBL/GenBank/DDBJ databases">
        <title>Massive genome expansion in bonnet fungi (Mycena s.s.) driven by repeated elements and novel gene families across ecological guilds.</title>
        <authorList>
            <consortium name="Lawrence Berkeley National Laboratory"/>
            <person name="Harder C.B."/>
            <person name="Miyauchi S."/>
            <person name="Viragh M."/>
            <person name="Kuo A."/>
            <person name="Thoen E."/>
            <person name="Andreopoulos B."/>
            <person name="Lu D."/>
            <person name="Skrede I."/>
            <person name="Drula E."/>
            <person name="Henrissat B."/>
            <person name="Morin E."/>
            <person name="Kohler A."/>
            <person name="Barry K."/>
            <person name="LaButti K."/>
            <person name="Morin E."/>
            <person name="Salamov A."/>
            <person name="Lipzen A."/>
            <person name="Mereny Z."/>
            <person name="Hegedus B."/>
            <person name="Baldrian P."/>
            <person name="Stursova M."/>
            <person name="Weitz H."/>
            <person name="Taylor A."/>
            <person name="Grigoriev I.V."/>
            <person name="Nagy L.G."/>
            <person name="Martin F."/>
            <person name="Kauserud H."/>
        </authorList>
    </citation>
    <scope>NUCLEOTIDE SEQUENCE</scope>
    <source>
        <strain evidence="2">CBHHK188m</strain>
    </source>
</reference>
<dbReference type="Proteomes" id="UP001215280">
    <property type="component" value="Unassembled WGS sequence"/>
</dbReference>
<sequence>MPLSTKELLDRAKRNRANRQNEAPALSSPSSPSLPPTPSLQPLPPLLNLNSTPGLFSTTPGPTTLTIRGTSLAQLKNFGERELKQVKLESATESDFRSYLATPSKDERDDMQAIWTLQIRDQLSKLT</sequence>
<organism evidence="2 3">
    <name type="scientific">Mycena maculata</name>
    <dbReference type="NCBI Taxonomy" id="230809"/>
    <lineage>
        <taxon>Eukaryota</taxon>
        <taxon>Fungi</taxon>
        <taxon>Dikarya</taxon>
        <taxon>Basidiomycota</taxon>
        <taxon>Agaricomycotina</taxon>
        <taxon>Agaricomycetes</taxon>
        <taxon>Agaricomycetidae</taxon>
        <taxon>Agaricales</taxon>
        <taxon>Marasmiineae</taxon>
        <taxon>Mycenaceae</taxon>
        <taxon>Mycena</taxon>
    </lineage>
</organism>
<evidence type="ECO:0000313" key="2">
    <source>
        <dbReference type="EMBL" id="KAJ7760290.1"/>
    </source>
</evidence>
<evidence type="ECO:0000313" key="3">
    <source>
        <dbReference type="Proteomes" id="UP001215280"/>
    </source>
</evidence>
<protein>
    <submittedName>
        <fullName evidence="2">Uncharacterized protein</fullName>
    </submittedName>
</protein>
<feature type="compositionally biased region" description="Pro residues" evidence="1">
    <location>
        <begin position="32"/>
        <end position="45"/>
    </location>
</feature>
<evidence type="ECO:0000256" key="1">
    <source>
        <dbReference type="SAM" id="MobiDB-lite"/>
    </source>
</evidence>
<feature type="compositionally biased region" description="Polar residues" evidence="1">
    <location>
        <begin position="54"/>
        <end position="63"/>
    </location>
</feature>
<gene>
    <name evidence="2" type="ORF">DFH07DRAFT_957667</name>
</gene>
<comment type="caution">
    <text evidence="2">The sequence shown here is derived from an EMBL/GenBank/DDBJ whole genome shotgun (WGS) entry which is preliminary data.</text>
</comment>
<dbReference type="EMBL" id="JARJLG010000049">
    <property type="protein sequence ID" value="KAJ7760290.1"/>
    <property type="molecule type" value="Genomic_DNA"/>
</dbReference>
<name>A0AAD7NGW1_9AGAR</name>
<proteinExistence type="predicted"/>